<accession>A0A182QQL4</accession>
<dbReference type="AlphaFoldDB" id="A0A182QQL4"/>
<feature type="region of interest" description="Disordered" evidence="1">
    <location>
        <begin position="68"/>
        <end position="141"/>
    </location>
</feature>
<dbReference type="Proteomes" id="UP000075886">
    <property type="component" value="Unassembled WGS sequence"/>
</dbReference>
<evidence type="ECO:0000256" key="1">
    <source>
        <dbReference type="SAM" id="MobiDB-lite"/>
    </source>
</evidence>
<evidence type="ECO:0000313" key="3">
    <source>
        <dbReference type="Proteomes" id="UP000075886"/>
    </source>
</evidence>
<protein>
    <submittedName>
        <fullName evidence="2">Uncharacterized protein</fullName>
    </submittedName>
</protein>
<feature type="compositionally biased region" description="Polar residues" evidence="1">
    <location>
        <begin position="77"/>
        <end position="86"/>
    </location>
</feature>
<dbReference type="EMBL" id="AXCN02001678">
    <property type="status" value="NOT_ANNOTATED_CDS"/>
    <property type="molecule type" value="Genomic_DNA"/>
</dbReference>
<evidence type="ECO:0000313" key="2">
    <source>
        <dbReference type="EnsemblMetazoa" id="AFAF014918-PA"/>
    </source>
</evidence>
<name>A0A182QQL4_9DIPT</name>
<proteinExistence type="predicted"/>
<feature type="compositionally biased region" description="Basic and acidic residues" evidence="1">
    <location>
        <begin position="20"/>
        <end position="36"/>
    </location>
</feature>
<keyword evidence="3" id="KW-1185">Reference proteome</keyword>
<dbReference type="EnsemblMetazoa" id="AFAF014918-RA">
    <property type="protein sequence ID" value="AFAF014918-PA"/>
    <property type="gene ID" value="AFAF014918"/>
</dbReference>
<dbReference type="VEuPathDB" id="VectorBase:AFAF014918"/>
<sequence length="141" mass="14900">MADVESGAVVGSSPGPRVSFNRDVHVKRIGPRHDGSRSSPANGSVRKELPENLSQEALRREAEFVLAQADKIDRSRTNGTASTSVTDPLGAARFNSLPSRSKSRTKKVTRSSSDAASKKPAKSLLNLFGRKASPDEGNGAG</sequence>
<reference evidence="3" key="1">
    <citation type="submission" date="2014-01" db="EMBL/GenBank/DDBJ databases">
        <title>The Genome Sequence of Anopheles farauti FAR1 (V2).</title>
        <authorList>
            <consortium name="The Broad Institute Genomics Platform"/>
            <person name="Neafsey D.E."/>
            <person name="Besansky N."/>
            <person name="Howell P."/>
            <person name="Walton C."/>
            <person name="Young S.K."/>
            <person name="Zeng Q."/>
            <person name="Gargeya S."/>
            <person name="Fitzgerald M."/>
            <person name="Haas B."/>
            <person name="Abouelleil A."/>
            <person name="Allen A.W."/>
            <person name="Alvarado L."/>
            <person name="Arachchi H.M."/>
            <person name="Berlin A.M."/>
            <person name="Chapman S.B."/>
            <person name="Gainer-Dewar J."/>
            <person name="Goldberg J."/>
            <person name="Griggs A."/>
            <person name="Gujja S."/>
            <person name="Hansen M."/>
            <person name="Howarth C."/>
            <person name="Imamovic A."/>
            <person name="Ireland A."/>
            <person name="Larimer J."/>
            <person name="McCowan C."/>
            <person name="Murphy C."/>
            <person name="Pearson M."/>
            <person name="Poon T.W."/>
            <person name="Priest M."/>
            <person name="Roberts A."/>
            <person name="Saif S."/>
            <person name="Shea T."/>
            <person name="Sisk P."/>
            <person name="Sykes S."/>
            <person name="Wortman J."/>
            <person name="Nusbaum C."/>
            <person name="Birren B."/>
        </authorList>
    </citation>
    <scope>NUCLEOTIDE SEQUENCE [LARGE SCALE GENOMIC DNA]</scope>
    <source>
        <strain evidence="3">FAR1</strain>
    </source>
</reference>
<reference evidence="2" key="2">
    <citation type="submission" date="2020-05" db="UniProtKB">
        <authorList>
            <consortium name="EnsemblMetazoa"/>
        </authorList>
    </citation>
    <scope>IDENTIFICATION</scope>
    <source>
        <strain evidence="2">FAR1</strain>
    </source>
</reference>
<feature type="region of interest" description="Disordered" evidence="1">
    <location>
        <begin position="1"/>
        <end position="54"/>
    </location>
</feature>
<organism evidence="2 3">
    <name type="scientific">Anopheles farauti</name>
    <dbReference type="NCBI Taxonomy" id="69004"/>
    <lineage>
        <taxon>Eukaryota</taxon>
        <taxon>Metazoa</taxon>
        <taxon>Ecdysozoa</taxon>
        <taxon>Arthropoda</taxon>
        <taxon>Hexapoda</taxon>
        <taxon>Insecta</taxon>
        <taxon>Pterygota</taxon>
        <taxon>Neoptera</taxon>
        <taxon>Endopterygota</taxon>
        <taxon>Diptera</taxon>
        <taxon>Nematocera</taxon>
        <taxon>Culicoidea</taxon>
        <taxon>Culicidae</taxon>
        <taxon>Anophelinae</taxon>
        <taxon>Anopheles</taxon>
    </lineage>
</organism>